<comment type="caution">
    <text evidence="3">The sequence shown here is derived from an EMBL/GenBank/DDBJ whole genome shotgun (WGS) entry which is preliminary data.</text>
</comment>
<feature type="compositionally biased region" description="Pro residues" evidence="2">
    <location>
        <begin position="187"/>
        <end position="203"/>
    </location>
</feature>
<reference evidence="3" key="2">
    <citation type="journal article" date="2020" name="Nat. Commun.">
        <title>Large-scale genome sequencing of mycorrhizal fungi provides insights into the early evolution of symbiotic traits.</title>
        <authorList>
            <person name="Miyauchi S."/>
            <person name="Kiss E."/>
            <person name="Kuo A."/>
            <person name="Drula E."/>
            <person name="Kohler A."/>
            <person name="Sanchez-Garcia M."/>
            <person name="Morin E."/>
            <person name="Andreopoulos B."/>
            <person name="Barry K.W."/>
            <person name="Bonito G."/>
            <person name="Buee M."/>
            <person name="Carver A."/>
            <person name="Chen C."/>
            <person name="Cichocki N."/>
            <person name="Clum A."/>
            <person name="Culley D."/>
            <person name="Crous P.W."/>
            <person name="Fauchery L."/>
            <person name="Girlanda M."/>
            <person name="Hayes R.D."/>
            <person name="Keri Z."/>
            <person name="LaButti K."/>
            <person name="Lipzen A."/>
            <person name="Lombard V."/>
            <person name="Magnuson J."/>
            <person name="Maillard F."/>
            <person name="Murat C."/>
            <person name="Nolan M."/>
            <person name="Ohm R.A."/>
            <person name="Pangilinan J."/>
            <person name="Pereira M.F."/>
            <person name="Perotto S."/>
            <person name="Peter M."/>
            <person name="Pfister S."/>
            <person name="Riley R."/>
            <person name="Sitrit Y."/>
            <person name="Stielow J.B."/>
            <person name="Szollosi G."/>
            <person name="Zifcakova L."/>
            <person name="Stursova M."/>
            <person name="Spatafora J.W."/>
            <person name="Tedersoo L."/>
            <person name="Vaario L.M."/>
            <person name="Yamada A."/>
            <person name="Yan M."/>
            <person name="Wang P."/>
            <person name="Xu J."/>
            <person name="Bruns T."/>
            <person name="Baldrian P."/>
            <person name="Vilgalys R."/>
            <person name="Dunand C."/>
            <person name="Henrissat B."/>
            <person name="Grigoriev I.V."/>
            <person name="Hibbett D."/>
            <person name="Nagy L.G."/>
            <person name="Martin F.M."/>
        </authorList>
    </citation>
    <scope>NUCLEOTIDE SEQUENCE</scope>
    <source>
        <strain evidence="3">Prilba</strain>
    </source>
</reference>
<keyword evidence="4" id="KW-1185">Reference proteome</keyword>
<proteinExistence type="predicted"/>
<feature type="region of interest" description="Disordered" evidence="2">
    <location>
        <begin position="181"/>
        <end position="226"/>
    </location>
</feature>
<sequence length="927" mass="100081">MSDDELEIDDDHPLALELSSLRTAVARFQHEAHTSALKLQRHSLESAMAIERAQALQHENAAARAELVALRAHPDSTPHPAELQLPELTLALRRASDKLTLAEDALRARTAQFVDMQGAASRAHHAAESAFGVAAGARAREEDALARERGLMLRLGVAEKEGQMMDRAVREYADLVRALERRQSLPSSPPSSPPPPTPPPKQSFPPAAGAHSSNGNHPGHDRSGGSTFEVLQEEMEGLHKLAEEFENANEALRDEMGRLQVGLEWTRSELEAERKAAEEERQRLSNALAELERLKHDDNAAAKMVSRYMKFSQATTDTLQRALESLNARHAATTSTLHTQLASVQAALATEQRQSARLRDVLDEATEQLARETYGRRREVALRLAVVGREDQLAEALRRWVRRAQETCAKEDVPVMQRLDAVVRDAGELLGLVDGVTSREDMEETLGPGIGSLARIVAAQDAVRMLVEELQVETERRMQLERVLGRSQVDDDGHIIPPEPPTPSSAIKSATVATEATSEVVKVDVATSPICLSPSQAVQVTETPSEGPVSLGLPPAEPPIVSLQTELHTPTTVATLHQPTPRSAIGSPSFLSPRSSPSSSSVSIPVNTDSTIPVSSPLQDTILASITTNEPEITSSSSSPDSYLSLPSSQHHSPSNLLTELGKTKTRYDELQRAFRDCHIALRELSQILQVLPPPTSALPTSALQTILARLDDFNEDARVELEIRIADEERVARGYSTLLAVPGAIVSAAEAQDVESAVRAFVEGSDATVARALSQFVRKRDDLEHDIAALKCVVHELPQAQVQAQVPSSPSPSSRPATPAAANTPSSWTSIATGLFASGGSSRPASPSPTFGAVVTSARTRRTVSSDSGPLATLQHQLRIPMPELHHHHHRVAGSPSPGRPGSRTRTTSGMYMLGLGMRGSVVTHK</sequence>
<evidence type="ECO:0000256" key="1">
    <source>
        <dbReference type="SAM" id="Coils"/>
    </source>
</evidence>
<dbReference type="AlphaFoldDB" id="A0A9P5JZ57"/>
<accession>A0A9P5JZ57</accession>
<feature type="region of interest" description="Disordered" evidence="2">
    <location>
        <begin position="804"/>
        <end position="827"/>
    </location>
</feature>
<dbReference type="Proteomes" id="UP000759537">
    <property type="component" value="Unassembled WGS sequence"/>
</dbReference>
<evidence type="ECO:0000313" key="4">
    <source>
        <dbReference type="Proteomes" id="UP000759537"/>
    </source>
</evidence>
<feature type="region of interest" description="Disordered" evidence="2">
    <location>
        <begin position="888"/>
        <end position="911"/>
    </location>
</feature>
<feature type="region of interest" description="Disordered" evidence="2">
    <location>
        <begin position="629"/>
        <end position="657"/>
    </location>
</feature>
<evidence type="ECO:0000313" key="3">
    <source>
        <dbReference type="EMBL" id="KAF8470408.1"/>
    </source>
</evidence>
<feature type="region of interest" description="Disordered" evidence="2">
    <location>
        <begin position="537"/>
        <end position="559"/>
    </location>
</feature>
<feature type="compositionally biased region" description="Low complexity" evidence="2">
    <location>
        <begin position="635"/>
        <end position="657"/>
    </location>
</feature>
<evidence type="ECO:0000256" key="2">
    <source>
        <dbReference type="SAM" id="MobiDB-lite"/>
    </source>
</evidence>
<reference evidence="3" key="1">
    <citation type="submission" date="2019-10" db="EMBL/GenBank/DDBJ databases">
        <authorList>
            <consortium name="DOE Joint Genome Institute"/>
            <person name="Kuo A."/>
            <person name="Miyauchi S."/>
            <person name="Kiss E."/>
            <person name="Drula E."/>
            <person name="Kohler A."/>
            <person name="Sanchez-Garcia M."/>
            <person name="Andreopoulos B."/>
            <person name="Barry K.W."/>
            <person name="Bonito G."/>
            <person name="Buee M."/>
            <person name="Carver A."/>
            <person name="Chen C."/>
            <person name="Cichocki N."/>
            <person name="Clum A."/>
            <person name="Culley D."/>
            <person name="Crous P.W."/>
            <person name="Fauchery L."/>
            <person name="Girlanda M."/>
            <person name="Hayes R."/>
            <person name="Keri Z."/>
            <person name="LaButti K."/>
            <person name="Lipzen A."/>
            <person name="Lombard V."/>
            <person name="Magnuson J."/>
            <person name="Maillard F."/>
            <person name="Morin E."/>
            <person name="Murat C."/>
            <person name="Nolan M."/>
            <person name="Ohm R."/>
            <person name="Pangilinan J."/>
            <person name="Pereira M."/>
            <person name="Perotto S."/>
            <person name="Peter M."/>
            <person name="Riley R."/>
            <person name="Sitrit Y."/>
            <person name="Stielow B."/>
            <person name="Szollosi G."/>
            <person name="Zifcakova L."/>
            <person name="Stursova M."/>
            <person name="Spatafora J.W."/>
            <person name="Tedersoo L."/>
            <person name="Vaario L.-M."/>
            <person name="Yamada A."/>
            <person name="Yan M."/>
            <person name="Wang P."/>
            <person name="Xu J."/>
            <person name="Bruns T."/>
            <person name="Baldrian P."/>
            <person name="Vilgalys R."/>
            <person name="Henrissat B."/>
            <person name="Grigoriev I.V."/>
            <person name="Hibbett D."/>
            <person name="Nagy L.G."/>
            <person name="Martin F.M."/>
        </authorList>
    </citation>
    <scope>NUCLEOTIDE SEQUENCE</scope>
    <source>
        <strain evidence="3">Prilba</strain>
    </source>
</reference>
<gene>
    <name evidence="3" type="ORF">DFH94DRAFT_770968</name>
</gene>
<organism evidence="3 4">
    <name type="scientific">Russula ochroleuca</name>
    <dbReference type="NCBI Taxonomy" id="152965"/>
    <lineage>
        <taxon>Eukaryota</taxon>
        <taxon>Fungi</taxon>
        <taxon>Dikarya</taxon>
        <taxon>Basidiomycota</taxon>
        <taxon>Agaricomycotina</taxon>
        <taxon>Agaricomycetes</taxon>
        <taxon>Russulales</taxon>
        <taxon>Russulaceae</taxon>
        <taxon>Russula</taxon>
    </lineage>
</organism>
<dbReference type="EMBL" id="WHVB01000025">
    <property type="protein sequence ID" value="KAF8470408.1"/>
    <property type="molecule type" value="Genomic_DNA"/>
</dbReference>
<dbReference type="OrthoDB" id="2592022at2759"/>
<keyword evidence="1" id="KW-0175">Coiled coil</keyword>
<name>A0A9P5JZ57_9AGAM</name>
<feature type="coiled-coil region" evidence="1">
    <location>
        <begin position="228"/>
        <end position="301"/>
    </location>
</feature>
<feature type="region of interest" description="Disordered" evidence="2">
    <location>
        <begin position="574"/>
        <end position="613"/>
    </location>
</feature>
<feature type="compositionally biased region" description="Low complexity" evidence="2">
    <location>
        <begin position="587"/>
        <end position="605"/>
    </location>
</feature>
<protein>
    <submittedName>
        <fullName evidence="3">Uncharacterized protein</fullName>
    </submittedName>
</protein>